<keyword evidence="1" id="KW-0472">Membrane</keyword>
<evidence type="ECO:0000259" key="2">
    <source>
        <dbReference type="Pfam" id="PF20151"/>
    </source>
</evidence>
<protein>
    <recommendedName>
        <fullName evidence="2">DUF6533 domain-containing protein</fullName>
    </recommendedName>
</protein>
<evidence type="ECO:0000313" key="3">
    <source>
        <dbReference type="EMBL" id="OCH84035.1"/>
    </source>
</evidence>
<feature type="transmembrane region" description="Helical" evidence="1">
    <location>
        <begin position="15"/>
        <end position="35"/>
    </location>
</feature>
<evidence type="ECO:0000313" key="4">
    <source>
        <dbReference type="Proteomes" id="UP000250043"/>
    </source>
</evidence>
<dbReference type="EMBL" id="KV722737">
    <property type="protein sequence ID" value="OCH84035.1"/>
    <property type="molecule type" value="Genomic_DNA"/>
</dbReference>
<proteinExistence type="predicted"/>
<dbReference type="Pfam" id="PF20151">
    <property type="entry name" value="DUF6533"/>
    <property type="match status" value="1"/>
</dbReference>
<feature type="transmembrane region" description="Helical" evidence="1">
    <location>
        <begin position="47"/>
        <end position="70"/>
    </location>
</feature>
<sequence>MDPKSLAMAAKNLQAAKMFSLASCTMLWYDIILTFGDEVEKIWKQRFTGATVLWFINRYALPLGFIVITISFHDPSWSGATCNRYVLFPEGFKLVATTAIGGTAMCT</sequence>
<name>A0A8E2AKL6_9APHY</name>
<evidence type="ECO:0000256" key="1">
    <source>
        <dbReference type="SAM" id="Phobius"/>
    </source>
</evidence>
<dbReference type="OrthoDB" id="2745134at2759"/>
<dbReference type="AlphaFoldDB" id="A0A8E2AKL6"/>
<gene>
    <name evidence="3" type="ORF">OBBRIDRAFT_840014</name>
</gene>
<keyword evidence="4" id="KW-1185">Reference proteome</keyword>
<feature type="domain" description="DUF6533" evidence="2">
    <location>
        <begin position="19"/>
        <end position="62"/>
    </location>
</feature>
<reference evidence="3 4" key="1">
    <citation type="submission" date="2016-07" db="EMBL/GenBank/DDBJ databases">
        <title>Draft genome of the white-rot fungus Obba rivulosa 3A-2.</title>
        <authorList>
            <consortium name="DOE Joint Genome Institute"/>
            <person name="Miettinen O."/>
            <person name="Riley R."/>
            <person name="Acob R."/>
            <person name="Barry K."/>
            <person name="Cullen D."/>
            <person name="De Vries R."/>
            <person name="Hainaut M."/>
            <person name="Hatakka A."/>
            <person name="Henrissat B."/>
            <person name="Hilden K."/>
            <person name="Kuo R."/>
            <person name="Labutti K."/>
            <person name="Lipzen A."/>
            <person name="Makela M.R."/>
            <person name="Sandor L."/>
            <person name="Spatafora J.W."/>
            <person name="Grigoriev I.V."/>
            <person name="Hibbett D.S."/>
        </authorList>
    </citation>
    <scope>NUCLEOTIDE SEQUENCE [LARGE SCALE GENOMIC DNA]</scope>
    <source>
        <strain evidence="3 4">3A-2</strain>
    </source>
</reference>
<keyword evidence="1" id="KW-1133">Transmembrane helix</keyword>
<accession>A0A8E2AKL6</accession>
<dbReference type="Proteomes" id="UP000250043">
    <property type="component" value="Unassembled WGS sequence"/>
</dbReference>
<dbReference type="InterPro" id="IPR045340">
    <property type="entry name" value="DUF6533"/>
</dbReference>
<keyword evidence="1" id="KW-0812">Transmembrane</keyword>
<organism evidence="3 4">
    <name type="scientific">Obba rivulosa</name>
    <dbReference type="NCBI Taxonomy" id="1052685"/>
    <lineage>
        <taxon>Eukaryota</taxon>
        <taxon>Fungi</taxon>
        <taxon>Dikarya</taxon>
        <taxon>Basidiomycota</taxon>
        <taxon>Agaricomycotina</taxon>
        <taxon>Agaricomycetes</taxon>
        <taxon>Polyporales</taxon>
        <taxon>Gelatoporiaceae</taxon>
        <taxon>Obba</taxon>
    </lineage>
</organism>